<evidence type="ECO:0008006" key="7">
    <source>
        <dbReference type="Google" id="ProtNLM"/>
    </source>
</evidence>
<evidence type="ECO:0000256" key="4">
    <source>
        <dbReference type="SAM" id="MobiDB-lite"/>
    </source>
</evidence>
<evidence type="ECO:0000256" key="1">
    <source>
        <dbReference type="ARBA" id="ARBA00004604"/>
    </source>
</evidence>
<dbReference type="PANTHER" id="PTHR31109:SF2">
    <property type="entry name" value="RIBOSOME BIOGENESIS PROTEIN SLX9 HOMOLOG"/>
    <property type="match status" value="1"/>
</dbReference>
<evidence type="ECO:0000256" key="2">
    <source>
        <dbReference type="ARBA" id="ARBA00011022"/>
    </source>
</evidence>
<reference evidence="5" key="1">
    <citation type="submission" date="2022-05" db="EMBL/GenBank/DDBJ databases">
        <title>The Musa troglodytarum L. genome provides insights into the mechanism of non-climacteric behaviour and enrichment of carotenoids.</title>
        <authorList>
            <person name="Wang J."/>
        </authorList>
    </citation>
    <scope>NUCLEOTIDE SEQUENCE</scope>
    <source>
        <tissue evidence="5">Leaf</tissue>
    </source>
</reference>
<evidence type="ECO:0000313" key="6">
    <source>
        <dbReference type="Proteomes" id="UP001055439"/>
    </source>
</evidence>
<gene>
    <name evidence="5" type="ORF">MUK42_10767</name>
</gene>
<dbReference type="GO" id="GO:0005730">
    <property type="term" value="C:nucleolus"/>
    <property type="evidence" value="ECO:0007669"/>
    <property type="project" value="UniProtKB-SubCell"/>
</dbReference>
<feature type="region of interest" description="Disordered" evidence="4">
    <location>
        <begin position="123"/>
        <end position="165"/>
    </location>
</feature>
<feature type="compositionally biased region" description="Basic residues" evidence="4">
    <location>
        <begin position="144"/>
        <end position="155"/>
    </location>
</feature>
<dbReference type="Pfam" id="PF15341">
    <property type="entry name" value="SLX9"/>
    <property type="match status" value="1"/>
</dbReference>
<comment type="similarity">
    <text evidence="2">Belongs to the SLX9 family.</text>
</comment>
<feature type="region of interest" description="Disordered" evidence="4">
    <location>
        <begin position="1"/>
        <end position="20"/>
    </location>
</feature>
<proteinExistence type="inferred from homology"/>
<comment type="subcellular location">
    <subcellularLocation>
        <location evidence="1">Nucleus</location>
        <location evidence="1">Nucleolus</location>
    </subcellularLocation>
</comment>
<keyword evidence="6" id="KW-1185">Reference proteome</keyword>
<dbReference type="PANTHER" id="PTHR31109">
    <property type="entry name" value="PROTEIN FAM207A"/>
    <property type="match status" value="1"/>
</dbReference>
<dbReference type="InterPro" id="IPR028160">
    <property type="entry name" value="Slx9-like"/>
</dbReference>
<evidence type="ECO:0000313" key="5">
    <source>
        <dbReference type="EMBL" id="URE15388.1"/>
    </source>
</evidence>
<dbReference type="GO" id="GO:0030688">
    <property type="term" value="C:preribosome, small subunit precursor"/>
    <property type="evidence" value="ECO:0007669"/>
    <property type="project" value="InterPro"/>
</dbReference>
<sequence>MADRHLLPSRSSSSLLKENKSFKRKLEKKQKFYAKVKDAVVSLSAKKAISKKKRLRSRQKKMKVYDLSALSELLPDTNTTEQSSSRNNLKLNCKTRRKLVQREGAQLRQVLNDPSFQLDPLAAIHQHLQRTQPPPACDKEKISGKAKRNKKRTKKPSSGSQSMDI</sequence>
<dbReference type="GO" id="GO:0000462">
    <property type="term" value="P:maturation of SSU-rRNA from tricistronic rRNA transcript (SSU-rRNA, 5.8S rRNA, LSU-rRNA)"/>
    <property type="evidence" value="ECO:0007669"/>
    <property type="project" value="InterPro"/>
</dbReference>
<dbReference type="Proteomes" id="UP001055439">
    <property type="component" value="Chromosome 7"/>
</dbReference>
<protein>
    <recommendedName>
        <fullName evidence="7">Ribosome biogenesis protein slx9-like</fullName>
    </recommendedName>
</protein>
<organism evidence="5 6">
    <name type="scientific">Musa troglodytarum</name>
    <name type="common">fe'i banana</name>
    <dbReference type="NCBI Taxonomy" id="320322"/>
    <lineage>
        <taxon>Eukaryota</taxon>
        <taxon>Viridiplantae</taxon>
        <taxon>Streptophyta</taxon>
        <taxon>Embryophyta</taxon>
        <taxon>Tracheophyta</taxon>
        <taxon>Spermatophyta</taxon>
        <taxon>Magnoliopsida</taxon>
        <taxon>Liliopsida</taxon>
        <taxon>Zingiberales</taxon>
        <taxon>Musaceae</taxon>
        <taxon>Musa</taxon>
    </lineage>
</organism>
<evidence type="ECO:0000256" key="3">
    <source>
        <dbReference type="ARBA" id="ARBA00023242"/>
    </source>
</evidence>
<accession>A0A9E7GLU9</accession>
<keyword evidence="3" id="KW-0539">Nucleus</keyword>
<dbReference type="EMBL" id="CP097509">
    <property type="protein sequence ID" value="URE15388.1"/>
    <property type="molecule type" value="Genomic_DNA"/>
</dbReference>
<feature type="compositionally biased region" description="Polar residues" evidence="4">
    <location>
        <begin position="156"/>
        <end position="165"/>
    </location>
</feature>
<dbReference type="AlphaFoldDB" id="A0A9E7GLU9"/>
<dbReference type="OrthoDB" id="18703at2759"/>
<name>A0A9E7GLU9_9LILI</name>
<dbReference type="GO" id="GO:0030686">
    <property type="term" value="C:90S preribosome"/>
    <property type="evidence" value="ECO:0007669"/>
    <property type="project" value="InterPro"/>
</dbReference>